<reference evidence="2 3" key="1">
    <citation type="submission" date="2013-02" db="EMBL/GenBank/DDBJ databases">
        <title>The Genome Sequence of Plasmodium falciparum NF54.</title>
        <authorList>
            <consortium name="The Broad Institute Genome Sequencing Platform"/>
            <consortium name="The Broad Institute Genome Sequencing Center for Infectious Disease"/>
            <person name="Neafsey D."/>
            <person name="Cheeseman I."/>
            <person name="Volkman S."/>
            <person name="Adams J."/>
            <person name="Walker B."/>
            <person name="Young S.K."/>
            <person name="Zeng Q."/>
            <person name="Gargeya S."/>
            <person name="Fitzgerald M."/>
            <person name="Haas B."/>
            <person name="Abouelleil A."/>
            <person name="Alvarado L."/>
            <person name="Arachchi H.M."/>
            <person name="Berlin A.M."/>
            <person name="Chapman S.B."/>
            <person name="Dewar J."/>
            <person name="Goldberg J."/>
            <person name="Griggs A."/>
            <person name="Gujja S."/>
            <person name="Hansen M."/>
            <person name="Howarth C."/>
            <person name="Imamovic A."/>
            <person name="Larimer J."/>
            <person name="McCowan C."/>
            <person name="Murphy C."/>
            <person name="Neiman D."/>
            <person name="Pearson M."/>
            <person name="Priest M."/>
            <person name="Roberts A."/>
            <person name="Saif S."/>
            <person name="Shea T."/>
            <person name="Sisk P."/>
            <person name="Sykes S."/>
            <person name="Wortman J."/>
            <person name="Nusbaum C."/>
            <person name="Birren B."/>
        </authorList>
    </citation>
    <scope>NUCLEOTIDE SEQUENCE [LARGE SCALE GENOMIC DNA]</scope>
    <source>
        <strain evidence="2 3">NF54</strain>
    </source>
</reference>
<dbReference type="Proteomes" id="UP000030673">
    <property type="component" value="Unassembled WGS sequence"/>
</dbReference>
<accession>W7K9A5</accession>
<organism evidence="2 3">
    <name type="scientific">Plasmodium falciparum (isolate NF54)</name>
    <dbReference type="NCBI Taxonomy" id="5843"/>
    <lineage>
        <taxon>Eukaryota</taxon>
        <taxon>Sar</taxon>
        <taxon>Alveolata</taxon>
        <taxon>Apicomplexa</taxon>
        <taxon>Aconoidasida</taxon>
        <taxon>Haemosporida</taxon>
        <taxon>Plasmodiidae</taxon>
        <taxon>Plasmodium</taxon>
        <taxon>Plasmodium (Laverania)</taxon>
    </lineage>
</organism>
<gene>
    <name evidence="2" type="ORF">PFNF54_01260</name>
</gene>
<sequence length="166" mass="19206">MDLEYSLNQIREDWKNENKQNKKIIQKKIIEGIKHRVGLLDYLNKVEINLNAFAKIIEGRMISNDDVKSQLLSIQDMSEEGLLSKLLENLKCNKIDINAESFKTPTSFFVSHHLPMTVCSYSDHSNNHELKDMNETNSNADIKDDEKKVTDENDAIDTQNKNEHND</sequence>
<evidence type="ECO:0000256" key="1">
    <source>
        <dbReference type="SAM" id="MobiDB-lite"/>
    </source>
</evidence>
<dbReference type="AlphaFoldDB" id="W7K9A5"/>
<dbReference type="EMBL" id="KE123757">
    <property type="protein sequence ID" value="EWC90134.1"/>
    <property type="molecule type" value="Genomic_DNA"/>
</dbReference>
<proteinExistence type="predicted"/>
<feature type="compositionally biased region" description="Basic and acidic residues" evidence="1">
    <location>
        <begin position="141"/>
        <end position="151"/>
    </location>
</feature>
<evidence type="ECO:0000313" key="3">
    <source>
        <dbReference type="Proteomes" id="UP000030673"/>
    </source>
</evidence>
<feature type="region of interest" description="Disordered" evidence="1">
    <location>
        <begin position="129"/>
        <end position="166"/>
    </location>
</feature>
<evidence type="ECO:0000313" key="2">
    <source>
        <dbReference type="EMBL" id="EWC90134.1"/>
    </source>
</evidence>
<name>W7K9A5_PLAFO</name>
<keyword evidence="3" id="KW-1185">Reference proteome</keyword>
<protein>
    <submittedName>
        <fullName evidence="2">Uncharacterized protein</fullName>
    </submittedName>
</protein>